<dbReference type="RefSeq" id="XP_008711655.1">
    <property type="nucleotide sequence ID" value="XM_008713433.1"/>
</dbReference>
<name>W2SG22_CYPE1</name>
<evidence type="ECO:0008006" key="6">
    <source>
        <dbReference type="Google" id="ProtNLM"/>
    </source>
</evidence>
<feature type="region of interest" description="Disordered" evidence="1">
    <location>
        <begin position="141"/>
        <end position="187"/>
    </location>
</feature>
<dbReference type="Pfam" id="PF16761">
    <property type="entry name" value="Clr2_transil"/>
    <property type="match status" value="1"/>
</dbReference>
<evidence type="ECO:0000256" key="1">
    <source>
        <dbReference type="SAM" id="MobiDB-lite"/>
    </source>
</evidence>
<dbReference type="GO" id="GO:0070824">
    <property type="term" value="C:SHREC complex"/>
    <property type="evidence" value="ECO:0007669"/>
    <property type="project" value="InterPro"/>
</dbReference>
<evidence type="ECO:0000259" key="3">
    <source>
        <dbReference type="Pfam" id="PF16761"/>
    </source>
</evidence>
<dbReference type="InParanoid" id="W2SG22"/>
<dbReference type="InterPro" id="IPR031915">
    <property type="entry name" value="Clr2_N"/>
</dbReference>
<sequence length="841" mass="93613">MAFQRKKIGVQGRWIGLQIRDISDGEQRKWPECPPYRPADDENYLIQLGQVWEEHGKPGVNYYIERLPDGYGVFEVDQPAGAQTYKRLFGHPNGRYYDSIPKFTPHFLWLMGGMEGDCRCHLCRKHQCPLVPRQSRKPRDVVDFSLLTRPKRDGPTTGDDSSDHSSAAGIASRRPRRDVRQTGAPYAVDEEGTDDVFKLFIKRLELAKDSNRGIDQDIEETSSLDWRAEHNEEGHDLMRSHLTQIEHQPAFLPRIGETVLWCTNLLDGQRLAPDKVSSEYKLYSAEQDRWYGFPAWRAGVITATPSADVQNRPLGFQDLLVPQKTTTALNIAGYRVETLPSPNNALDKPISKQYKWVPLSSIRPLSQWQFLLHGIPDQKLHPSIMAALTCSTSLSLVEKFKATGLWPNGAIHCKGIYLGSELITVGDTIRLTSPRSTDICEDVLTVESIRLHLGNIQPEHTLRDSPFLAKTSWVSFVGKAWTQNVSNAFKGPGPSSTVSPLSLAEMQIVFRSVGASEYGPWYHLHNPTKKYEVSYEQVLGRLCEAAAVQVWVGNNLESDTTQANKPALDFDIKGILAARAYASHADERLPETQGNEILWFWADTRAEGLAVESFNGMEVGQYWPVRETETLEQWHGLMRVLNGVNVTTAEVPNYVAVQTSTRGRKPGTKVVNGKLVYPGDPEYDSAIGGQVKPKPSSQMAGAAFASTDEESDEDDGAGDISNWAAQPSKWQVAEGQDGIEIYHPEMAESQELSPERPTALAAQPAIPEHVSKAPMSKTQIMAAAVRQSIEGDDLAENMSEEDWYDAPMPLARGGTEESSGGDYDPKQQPRGRGRRYGDASS</sequence>
<dbReference type="GO" id="GO:0030466">
    <property type="term" value="P:silent mating-type cassette heterochromatin formation"/>
    <property type="evidence" value="ECO:0007669"/>
    <property type="project" value="TreeGrafter"/>
</dbReference>
<feature type="compositionally biased region" description="Acidic residues" evidence="1">
    <location>
        <begin position="791"/>
        <end position="804"/>
    </location>
</feature>
<dbReference type="GeneID" id="19968471"/>
<organism evidence="4 5">
    <name type="scientific">Cyphellophora europaea (strain CBS 101466)</name>
    <name type="common">Phialophora europaea</name>
    <dbReference type="NCBI Taxonomy" id="1220924"/>
    <lineage>
        <taxon>Eukaryota</taxon>
        <taxon>Fungi</taxon>
        <taxon>Dikarya</taxon>
        <taxon>Ascomycota</taxon>
        <taxon>Pezizomycotina</taxon>
        <taxon>Eurotiomycetes</taxon>
        <taxon>Chaetothyriomycetidae</taxon>
        <taxon>Chaetothyriales</taxon>
        <taxon>Cyphellophoraceae</taxon>
        <taxon>Cyphellophora</taxon>
    </lineage>
</organism>
<feature type="compositionally biased region" description="Acidic residues" evidence="1">
    <location>
        <begin position="707"/>
        <end position="717"/>
    </location>
</feature>
<dbReference type="OrthoDB" id="438224at2759"/>
<proteinExistence type="predicted"/>
<dbReference type="InterPro" id="IPR038986">
    <property type="entry name" value="Clr2"/>
</dbReference>
<reference evidence="4 5" key="1">
    <citation type="submission" date="2013-03" db="EMBL/GenBank/DDBJ databases">
        <title>The Genome Sequence of Phialophora europaea CBS 101466.</title>
        <authorList>
            <consortium name="The Broad Institute Genomics Platform"/>
            <person name="Cuomo C."/>
            <person name="de Hoog S."/>
            <person name="Gorbushina A."/>
            <person name="Walker B."/>
            <person name="Young S.K."/>
            <person name="Zeng Q."/>
            <person name="Gargeya S."/>
            <person name="Fitzgerald M."/>
            <person name="Haas B."/>
            <person name="Abouelleil A."/>
            <person name="Allen A.W."/>
            <person name="Alvarado L."/>
            <person name="Arachchi H.M."/>
            <person name="Berlin A.M."/>
            <person name="Chapman S.B."/>
            <person name="Gainer-Dewar J."/>
            <person name="Goldberg J."/>
            <person name="Griggs A."/>
            <person name="Gujja S."/>
            <person name="Hansen M."/>
            <person name="Howarth C."/>
            <person name="Imamovic A."/>
            <person name="Ireland A."/>
            <person name="Larimer J."/>
            <person name="McCowan C."/>
            <person name="Murphy C."/>
            <person name="Pearson M."/>
            <person name="Poon T.W."/>
            <person name="Priest M."/>
            <person name="Roberts A."/>
            <person name="Saif S."/>
            <person name="Shea T."/>
            <person name="Sisk P."/>
            <person name="Sykes S."/>
            <person name="Wortman J."/>
            <person name="Nusbaum C."/>
            <person name="Birren B."/>
        </authorList>
    </citation>
    <scope>NUCLEOTIDE SEQUENCE [LARGE SCALE GENOMIC DNA]</scope>
    <source>
        <strain evidence="4 5">CBS 101466</strain>
    </source>
</reference>
<protein>
    <recommendedName>
        <fullName evidence="6">Cryptic loci regulator 2 N-terminal domain-containing protein</fullName>
    </recommendedName>
</protein>
<evidence type="ECO:0000313" key="5">
    <source>
        <dbReference type="Proteomes" id="UP000030752"/>
    </source>
</evidence>
<dbReference type="GO" id="GO:0033553">
    <property type="term" value="C:rDNA heterochromatin"/>
    <property type="evidence" value="ECO:0007669"/>
    <property type="project" value="TreeGrafter"/>
</dbReference>
<dbReference type="EMBL" id="KB822711">
    <property type="protein sequence ID" value="ETN46943.1"/>
    <property type="molecule type" value="Genomic_DNA"/>
</dbReference>
<dbReference type="HOGENOM" id="CLU_012433_0_0_1"/>
<evidence type="ECO:0000259" key="2">
    <source>
        <dbReference type="Pfam" id="PF10383"/>
    </source>
</evidence>
<evidence type="ECO:0000313" key="4">
    <source>
        <dbReference type="EMBL" id="ETN46943.1"/>
    </source>
</evidence>
<feature type="domain" description="Cryptic loci regulator 2 N-terminal" evidence="3">
    <location>
        <begin position="62"/>
        <end position="123"/>
    </location>
</feature>
<dbReference type="Pfam" id="PF10383">
    <property type="entry name" value="Clr2"/>
    <property type="match status" value="1"/>
</dbReference>
<dbReference type="PANTHER" id="PTHR38046">
    <property type="entry name" value="CRYPTIC LOCI REGULATOR 2"/>
    <property type="match status" value="1"/>
</dbReference>
<dbReference type="PANTHER" id="PTHR38046:SF1">
    <property type="entry name" value="CRYPTIC LOCI REGULATOR 2"/>
    <property type="match status" value="1"/>
</dbReference>
<dbReference type="STRING" id="1220924.W2SG22"/>
<dbReference type="AlphaFoldDB" id="W2SG22"/>
<dbReference type="VEuPathDB" id="FungiDB:HMPREF1541_01132"/>
<dbReference type="InterPro" id="IPR018839">
    <property type="entry name" value="Tscrpt-silencing_Clr2_C"/>
</dbReference>
<feature type="region of interest" description="Disordered" evidence="1">
    <location>
        <begin position="791"/>
        <end position="841"/>
    </location>
</feature>
<dbReference type="Proteomes" id="UP000030752">
    <property type="component" value="Unassembled WGS sequence"/>
</dbReference>
<feature type="region of interest" description="Disordered" evidence="1">
    <location>
        <begin position="684"/>
        <end position="723"/>
    </location>
</feature>
<accession>W2SG22</accession>
<feature type="domain" description="Cryptic loci regulator 2 C-terminal" evidence="2">
    <location>
        <begin position="412"/>
        <end position="542"/>
    </location>
</feature>
<gene>
    <name evidence="4" type="ORF">HMPREF1541_01132</name>
</gene>
<dbReference type="eggNOG" id="ENOG502SWDM">
    <property type="taxonomic scope" value="Eukaryota"/>
</dbReference>
<keyword evidence="5" id="KW-1185">Reference proteome</keyword>
<dbReference type="GO" id="GO:0031934">
    <property type="term" value="C:mating-type region heterochromatin"/>
    <property type="evidence" value="ECO:0007669"/>
    <property type="project" value="TreeGrafter"/>
</dbReference>